<keyword evidence="3" id="KW-1185">Reference proteome</keyword>
<organism evidence="2 3">
    <name type="scientific">Aegilops tauschii subsp. strangulata</name>
    <name type="common">Goatgrass</name>
    <dbReference type="NCBI Taxonomy" id="200361"/>
    <lineage>
        <taxon>Eukaryota</taxon>
        <taxon>Viridiplantae</taxon>
        <taxon>Streptophyta</taxon>
        <taxon>Embryophyta</taxon>
        <taxon>Tracheophyta</taxon>
        <taxon>Spermatophyta</taxon>
        <taxon>Magnoliopsida</taxon>
        <taxon>Liliopsida</taxon>
        <taxon>Poales</taxon>
        <taxon>Poaceae</taxon>
        <taxon>BOP clade</taxon>
        <taxon>Pooideae</taxon>
        <taxon>Triticodae</taxon>
        <taxon>Triticeae</taxon>
        <taxon>Triticinae</taxon>
        <taxon>Aegilops</taxon>
    </lineage>
</organism>
<reference evidence="2" key="4">
    <citation type="submission" date="2019-03" db="UniProtKB">
        <authorList>
            <consortium name="EnsemblPlants"/>
        </authorList>
    </citation>
    <scope>IDENTIFICATION</scope>
</reference>
<feature type="compositionally biased region" description="Basic residues" evidence="1">
    <location>
        <begin position="120"/>
        <end position="135"/>
    </location>
</feature>
<proteinExistence type="predicted"/>
<dbReference type="Proteomes" id="UP000015105">
    <property type="component" value="Chromosome 2D"/>
</dbReference>
<reference evidence="2" key="3">
    <citation type="journal article" date="2017" name="Nature">
        <title>Genome sequence of the progenitor of the wheat D genome Aegilops tauschii.</title>
        <authorList>
            <person name="Luo M.C."/>
            <person name="Gu Y.Q."/>
            <person name="Puiu D."/>
            <person name="Wang H."/>
            <person name="Twardziok S.O."/>
            <person name="Deal K.R."/>
            <person name="Huo N."/>
            <person name="Zhu T."/>
            <person name="Wang L."/>
            <person name="Wang Y."/>
            <person name="McGuire P.E."/>
            <person name="Liu S."/>
            <person name="Long H."/>
            <person name="Ramasamy R.K."/>
            <person name="Rodriguez J.C."/>
            <person name="Van S.L."/>
            <person name="Yuan L."/>
            <person name="Wang Z."/>
            <person name="Xia Z."/>
            <person name="Xiao L."/>
            <person name="Anderson O.D."/>
            <person name="Ouyang S."/>
            <person name="Liang Y."/>
            <person name="Zimin A.V."/>
            <person name="Pertea G."/>
            <person name="Qi P."/>
            <person name="Bennetzen J.L."/>
            <person name="Dai X."/>
            <person name="Dawson M.W."/>
            <person name="Muller H.G."/>
            <person name="Kugler K."/>
            <person name="Rivarola-Duarte L."/>
            <person name="Spannagl M."/>
            <person name="Mayer K.F.X."/>
            <person name="Lu F.H."/>
            <person name="Bevan M.W."/>
            <person name="Leroy P."/>
            <person name="Li P."/>
            <person name="You F.M."/>
            <person name="Sun Q."/>
            <person name="Liu Z."/>
            <person name="Lyons E."/>
            <person name="Wicker T."/>
            <person name="Salzberg S.L."/>
            <person name="Devos K.M."/>
            <person name="Dvorak J."/>
        </authorList>
    </citation>
    <scope>NUCLEOTIDE SEQUENCE [LARGE SCALE GENOMIC DNA]</scope>
    <source>
        <strain evidence="2">cv. AL8/78</strain>
    </source>
</reference>
<evidence type="ECO:0000256" key="1">
    <source>
        <dbReference type="SAM" id="MobiDB-lite"/>
    </source>
</evidence>
<dbReference type="EnsemblPlants" id="AET2Gv20231800.3">
    <property type="protein sequence ID" value="AET2Gv20231800.3"/>
    <property type="gene ID" value="AET2Gv20231800"/>
</dbReference>
<feature type="region of interest" description="Disordered" evidence="1">
    <location>
        <begin position="103"/>
        <end position="146"/>
    </location>
</feature>
<dbReference type="AlphaFoldDB" id="A0A453AR46"/>
<protein>
    <submittedName>
        <fullName evidence="2">Uncharacterized protein</fullName>
    </submittedName>
</protein>
<name>A0A453AR46_AEGTS</name>
<reference evidence="3" key="1">
    <citation type="journal article" date="2014" name="Science">
        <title>Ancient hybridizations among the ancestral genomes of bread wheat.</title>
        <authorList>
            <consortium name="International Wheat Genome Sequencing Consortium,"/>
            <person name="Marcussen T."/>
            <person name="Sandve S.R."/>
            <person name="Heier L."/>
            <person name="Spannagl M."/>
            <person name="Pfeifer M."/>
            <person name="Jakobsen K.S."/>
            <person name="Wulff B.B."/>
            <person name="Steuernagel B."/>
            <person name="Mayer K.F."/>
            <person name="Olsen O.A."/>
        </authorList>
    </citation>
    <scope>NUCLEOTIDE SEQUENCE [LARGE SCALE GENOMIC DNA]</scope>
    <source>
        <strain evidence="3">cv. AL8/78</strain>
    </source>
</reference>
<evidence type="ECO:0000313" key="3">
    <source>
        <dbReference type="Proteomes" id="UP000015105"/>
    </source>
</evidence>
<evidence type="ECO:0000313" key="2">
    <source>
        <dbReference type="EnsemblPlants" id="AET2Gv20231800.3"/>
    </source>
</evidence>
<sequence>LKLVRLHGRLRRGFEPALPLHASAIAGLHFQTAGATASGHSRGLAFAVSRRRDPCSADRPAPKLTDPPVLPLSLLEPAADCRAKSLVAKLPLRLTNRRRRCVTSPAAGPQTTKPVPLHRAQSRRRGRMPSRHCHNSPRADQFPWSQPPPNSAQLLCCRLLPCLRPARRAAVCCCALCRLAPLHAPSAQLAPLHNQVTASAMVNHLCQAAGSARAFLRGGSFFVQVSARPSPPVFCGFEHFGSAKKPMPPSSRSLACF</sequence>
<dbReference type="Gramene" id="AET2Gv20231800.3">
    <property type="protein sequence ID" value="AET2Gv20231800.3"/>
    <property type="gene ID" value="AET2Gv20231800"/>
</dbReference>
<reference evidence="3" key="2">
    <citation type="journal article" date="2017" name="Nat. Plants">
        <title>The Aegilops tauschii genome reveals multiple impacts of transposons.</title>
        <authorList>
            <person name="Zhao G."/>
            <person name="Zou C."/>
            <person name="Li K."/>
            <person name="Wang K."/>
            <person name="Li T."/>
            <person name="Gao L."/>
            <person name="Zhang X."/>
            <person name="Wang H."/>
            <person name="Yang Z."/>
            <person name="Liu X."/>
            <person name="Jiang W."/>
            <person name="Mao L."/>
            <person name="Kong X."/>
            <person name="Jiao Y."/>
            <person name="Jia J."/>
        </authorList>
    </citation>
    <scope>NUCLEOTIDE SEQUENCE [LARGE SCALE GENOMIC DNA]</scope>
    <source>
        <strain evidence="3">cv. AL8/78</strain>
    </source>
</reference>
<reference evidence="2" key="5">
    <citation type="journal article" date="2021" name="G3 (Bethesda)">
        <title>Aegilops tauschii genome assembly Aet v5.0 features greater sequence contiguity and improved annotation.</title>
        <authorList>
            <person name="Wang L."/>
            <person name="Zhu T."/>
            <person name="Rodriguez J.C."/>
            <person name="Deal K.R."/>
            <person name="Dubcovsky J."/>
            <person name="McGuire P.E."/>
            <person name="Lux T."/>
            <person name="Spannagl M."/>
            <person name="Mayer K.F.X."/>
            <person name="Baldrich P."/>
            <person name="Meyers B.C."/>
            <person name="Huo N."/>
            <person name="Gu Y.Q."/>
            <person name="Zhou H."/>
            <person name="Devos K.M."/>
            <person name="Bennetzen J.L."/>
            <person name="Unver T."/>
            <person name="Budak H."/>
            <person name="Gulick P.J."/>
            <person name="Galiba G."/>
            <person name="Kalapos B."/>
            <person name="Nelson D.R."/>
            <person name="Li P."/>
            <person name="You F.M."/>
            <person name="Luo M.C."/>
            <person name="Dvorak J."/>
        </authorList>
    </citation>
    <scope>NUCLEOTIDE SEQUENCE [LARGE SCALE GENOMIC DNA]</scope>
    <source>
        <strain evidence="2">cv. AL8/78</strain>
    </source>
</reference>
<accession>A0A453AR46</accession>